<dbReference type="RefSeq" id="WP_145820446.1">
    <property type="nucleotide sequence ID" value="NZ_AP023438.1"/>
</dbReference>
<reference evidence="2 3" key="1">
    <citation type="submission" date="2019-07" db="EMBL/GenBank/DDBJ databases">
        <title>R&amp;d 2014.</title>
        <authorList>
            <person name="Klenk H.-P."/>
        </authorList>
    </citation>
    <scope>NUCLEOTIDE SEQUENCE [LARGE SCALE GENOMIC DNA]</scope>
    <source>
        <strain evidence="2 3">DSM 43912</strain>
    </source>
</reference>
<gene>
    <name evidence="2" type="ORF">JD81_05130</name>
</gene>
<evidence type="ECO:0000313" key="2">
    <source>
        <dbReference type="EMBL" id="TWJ31571.1"/>
    </source>
</evidence>
<proteinExistence type="predicted"/>
<comment type="caution">
    <text evidence="2">The sequence shown here is derived from an EMBL/GenBank/DDBJ whole genome shotgun (WGS) entry which is preliminary data.</text>
</comment>
<name>A0A562WN66_9ACTN</name>
<sequence length="125" mass="12842">MQPPAFVRPLGPTMLRALRVLTRLALTALVLTLAFGGTTGAPAEAPLASAPRLRPVPVAGVPQPTVRPVSAPVSSRPVGDRCDTGQPPVCPIDDLGTATRVGTLLPPPAADPGQRLPGRRAPPRT</sequence>
<dbReference type="AlphaFoldDB" id="A0A562WN66"/>
<accession>A0A562WN66</accession>
<keyword evidence="3" id="KW-1185">Reference proteome</keyword>
<protein>
    <submittedName>
        <fullName evidence="2">Uncharacterized protein</fullName>
    </submittedName>
</protein>
<dbReference type="EMBL" id="VLLP01000001">
    <property type="protein sequence ID" value="TWJ31571.1"/>
    <property type="molecule type" value="Genomic_DNA"/>
</dbReference>
<feature type="region of interest" description="Disordered" evidence="1">
    <location>
        <begin position="59"/>
        <end position="125"/>
    </location>
</feature>
<evidence type="ECO:0000256" key="1">
    <source>
        <dbReference type="SAM" id="MobiDB-lite"/>
    </source>
</evidence>
<dbReference type="Proteomes" id="UP000319728">
    <property type="component" value="Unassembled WGS sequence"/>
</dbReference>
<dbReference type="OrthoDB" id="10000544at2"/>
<organism evidence="2 3">
    <name type="scientific">Micromonospora sagamiensis</name>
    <dbReference type="NCBI Taxonomy" id="47875"/>
    <lineage>
        <taxon>Bacteria</taxon>
        <taxon>Bacillati</taxon>
        <taxon>Actinomycetota</taxon>
        <taxon>Actinomycetes</taxon>
        <taxon>Micromonosporales</taxon>
        <taxon>Micromonosporaceae</taxon>
        <taxon>Micromonospora</taxon>
    </lineage>
</organism>
<evidence type="ECO:0000313" key="3">
    <source>
        <dbReference type="Proteomes" id="UP000319728"/>
    </source>
</evidence>